<keyword evidence="4 11" id="KW-0812">Transmembrane</keyword>
<dbReference type="PANTHER" id="PTHR12701:SF20">
    <property type="entry name" value="ENDOPLASMIC RETICULUM TRANSMEMBRANE PROTEIN"/>
    <property type="match status" value="1"/>
</dbReference>
<organism evidence="15 16">
    <name type="scientific">Odynerus spinipes</name>
    <dbReference type="NCBI Taxonomy" id="1348599"/>
    <lineage>
        <taxon>Eukaryota</taxon>
        <taxon>Metazoa</taxon>
        <taxon>Ecdysozoa</taxon>
        <taxon>Arthropoda</taxon>
        <taxon>Hexapoda</taxon>
        <taxon>Insecta</taxon>
        <taxon>Pterygota</taxon>
        <taxon>Neoptera</taxon>
        <taxon>Endopterygota</taxon>
        <taxon>Hymenoptera</taxon>
        <taxon>Apocrita</taxon>
        <taxon>Aculeata</taxon>
        <taxon>Vespoidea</taxon>
        <taxon>Vespidae</taxon>
        <taxon>Eumeninae</taxon>
        <taxon>Odynerus</taxon>
    </lineage>
</organism>
<accession>A0AAD9RSU4</accession>
<keyword evidence="5 11" id="KW-0256">Endoplasmic reticulum</keyword>
<feature type="domain" description="Bap31/Bap29 cytoplasmic coiled-coil" evidence="14">
    <location>
        <begin position="188"/>
        <end position="234"/>
    </location>
</feature>
<dbReference type="GO" id="GO:0070973">
    <property type="term" value="P:protein localization to endoplasmic reticulum exit site"/>
    <property type="evidence" value="ECO:0007669"/>
    <property type="project" value="UniProtKB-UniRule"/>
</dbReference>
<dbReference type="Pfam" id="PF18035">
    <property type="entry name" value="Bap31_Bap29_C"/>
    <property type="match status" value="1"/>
</dbReference>
<reference evidence="15" key="2">
    <citation type="journal article" date="2023" name="Commun. Biol.">
        <title>Intrasexual cuticular hydrocarbon dimorphism in a wasp sheds light on hydrocarbon biosynthesis genes in Hymenoptera.</title>
        <authorList>
            <person name="Moris V.C."/>
            <person name="Podsiadlowski L."/>
            <person name="Martin S."/>
            <person name="Oeyen J.P."/>
            <person name="Donath A."/>
            <person name="Petersen M."/>
            <person name="Wilbrandt J."/>
            <person name="Misof B."/>
            <person name="Liedtke D."/>
            <person name="Thamm M."/>
            <person name="Scheiner R."/>
            <person name="Schmitt T."/>
            <person name="Niehuis O."/>
        </authorList>
    </citation>
    <scope>NUCLEOTIDE SEQUENCE</scope>
    <source>
        <strain evidence="15">GBR_01_08_01A</strain>
    </source>
</reference>
<keyword evidence="8 11" id="KW-1133">Transmembrane helix</keyword>
<dbReference type="GO" id="GO:0006886">
    <property type="term" value="P:intracellular protein transport"/>
    <property type="evidence" value="ECO:0007669"/>
    <property type="project" value="UniProtKB-UniRule"/>
</dbReference>
<name>A0AAD9RSU4_9HYME</name>
<dbReference type="EMBL" id="JAIFRP010000021">
    <property type="protein sequence ID" value="KAK2585270.1"/>
    <property type="molecule type" value="Genomic_DNA"/>
</dbReference>
<comment type="subcellular location">
    <subcellularLocation>
        <location evidence="1 11">Endoplasmic reticulum membrane</location>
        <topology evidence="1 11">Multi-pass membrane protein</topology>
    </subcellularLocation>
</comment>
<evidence type="ECO:0000256" key="3">
    <source>
        <dbReference type="ARBA" id="ARBA00022448"/>
    </source>
</evidence>
<keyword evidence="7 11" id="KW-0653">Protein transport</keyword>
<evidence type="ECO:0000256" key="9">
    <source>
        <dbReference type="ARBA" id="ARBA00023054"/>
    </source>
</evidence>
<comment type="similarity">
    <text evidence="2 11">Belongs to the BCAP29/BCAP31 family.</text>
</comment>
<feature type="transmembrane region" description="Helical" evidence="11">
    <location>
        <begin position="6"/>
        <end position="24"/>
    </location>
</feature>
<keyword evidence="3 11" id="KW-0813">Transport</keyword>
<evidence type="ECO:0000259" key="14">
    <source>
        <dbReference type="Pfam" id="PF18035"/>
    </source>
</evidence>
<sequence length="234" mass="26618">MSLQWSLVAGFLYIEMAIVLLLVLPVLSPTRWQKFFKSRFMQSLSYQSSSIFYIIIVILVLFWLDSLREMFKYSSVGERAGEHAHLDAEMQGNMKLFRAQRNFYISGFSLFLSVVIRRLTTLISTQALLLAQNEAAMRQAQSATTTARSLLSQKPSGESTQNDSNEAHDKAVSELKSQIKELQVKKLELENELIKEKKDKEALKSQADSLVKQYDLLSDEHAKIIQSSGDKKSD</sequence>
<proteinExistence type="inferred from homology"/>
<evidence type="ECO:0000313" key="15">
    <source>
        <dbReference type="EMBL" id="KAK2585270.1"/>
    </source>
</evidence>
<comment type="function">
    <text evidence="11">May play a role in anterograde transport of membrane proteins from the endoplasmic reticulum to the Golgi.</text>
</comment>
<evidence type="ECO:0000313" key="16">
    <source>
        <dbReference type="Proteomes" id="UP001258017"/>
    </source>
</evidence>
<evidence type="ECO:0000256" key="10">
    <source>
        <dbReference type="ARBA" id="ARBA00023136"/>
    </source>
</evidence>
<evidence type="ECO:0000256" key="12">
    <source>
        <dbReference type="SAM" id="MobiDB-lite"/>
    </source>
</evidence>
<evidence type="ECO:0000256" key="6">
    <source>
        <dbReference type="ARBA" id="ARBA00022892"/>
    </source>
</evidence>
<keyword evidence="6 11" id="KW-0931">ER-Golgi transport</keyword>
<keyword evidence="16" id="KW-1185">Reference proteome</keyword>
<evidence type="ECO:0000256" key="8">
    <source>
        <dbReference type="ARBA" id="ARBA00022989"/>
    </source>
</evidence>
<keyword evidence="10 11" id="KW-0472">Membrane</keyword>
<evidence type="ECO:0000256" key="11">
    <source>
        <dbReference type="RuleBase" id="RU367026"/>
    </source>
</evidence>
<evidence type="ECO:0000256" key="2">
    <source>
        <dbReference type="ARBA" id="ARBA00007956"/>
    </source>
</evidence>
<evidence type="ECO:0000259" key="13">
    <source>
        <dbReference type="Pfam" id="PF05529"/>
    </source>
</evidence>
<gene>
    <name evidence="15" type="ORF">KPH14_009965</name>
</gene>
<comment type="caution">
    <text evidence="15">The sequence shown here is derived from an EMBL/GenBank/DDBJ whole genome shotgun (WGS) entry which is preliminary data.</text>
</comment>
<evidence type="ECO:0000256" key="7">
    <source>
        <dbReference type="ARBA" id="ARBA00022927"/>
    </source>
</evidence>
<dbReference type="Pfam" id="PF05529">
    <property type="entry name" value="Bap31"/>
    <property type="match status" value="1"/>
</dbReference>
<dbReference type="GO" id="GO:0006888">
    <property type="term" value="P:endoplasmic reticulum to Golgi vesicle-mediated transport"/>
    <property type="evidence" value="ECO:0007669"/>
    <property type="project" value="UniProtKB-UniRule"/>
</dbReference>
<feature type="transmembrane region" description="Helical" evidence="11">
    <location>
        <begin position="103"/>
        <end position="120"/>
    </location>
</feature>
<dbReference type="InterPro" id="IPR040463">
    <property type="entry name" value="BAP29/BAP31_N"/>
</dbReference>
<keyword evidence="9" id="KW-0175">Coiled coil</keyword>
<dbReference type="InterPro" id="IPR008417">
    <property type="entry name" value="BAP29/BAP31"/>
</dbReference>
<feature type="region of interest" description="Disordered" evidence="12">
    <location>
        <begin position="144"/>
        <end position="172"/>
    </location>
</feature>
<reference evidence="15" key="1">
    <citation type="submission" date="2021-08" db="EMBL/GenBank/DDBJ databases">
        <authorList>
            <person name="Misof B."/>
            <person name="Oliver O."/>
            <person name="Podsiadlowski L."/>
            <person name="Donath A."/>
            <person name="Peters R."/>
            <person name="Mayer C."/>
            <person name="Rust J."/>
            <person name="Gunkel S."/>
            <person name="Lesny P."/>
            <person name="Martin S."/>
            <person name="Oeyen J.P."/>
            <person name="Petersen M."/>
            <person name="Panagiotis P."/>
            <person name="Wilbrandt J."/>
            <person name="Tanja T."/>
        </authorList>
    </citation>
    <scope>NUCLEOTIDE SEQUENCE</scope>
    <source>
        <strain evidence="15">GBR_01_08_01A</strain>
        <tissue evidence="15">Thorax + abdomen</tissue>
    </source>
</reference>
<dbReference type="GO" id="GO:0005789">
    <property type="term" value="C:endoplasmic reticulum membrane"/>
    <property type="evidence" value="ECO:0007669"/>
    <property type="project" value="UniProtKB-SubCell"/>
</dbReference>
<evidence type="ECO:0000256" key="4">
    <source>
        <dbReference type="ARBA" id="ARBA00022692"/>
    </source>
</evidence>
<dbReference type="AlphaFoldDB" id="A0AAD9RSU4"/>
<dbReference type="Gene3D" id="1.20.5.110">
    <property type="match status" value="1"/>
</dbReference>
<feature type="compositionally biased region" description="Polar residues" evidence="12">
    <location>
        <begin position="144"/>
        <end position="164"/>
    </location>
</feature>
<dbReference type="PANTHER" id="PTHR12701">
    <property type="entry name" value="BCR-ASSOCIATED PROTEIN, BAP"/>
    <property type="match status" value="1"/>
</dbReference>
<evidence type="ECO:0000256" key="1">
    <source>
        <dbReference type="ARBA" id="ARBA00004477"/>
    </source>
</evidence>
<dbReference type="Proteomes" id="UP001258017">
    <property type="component" value="Unassembled WGS sequence"/>
</dbReference>
<protein>
    <recommendedName>
        <fullName evidence="11">Endoplasmic reticulum transmembrane protein</fullName>
    </recommendedName>
</protein>
<dbReference type="InterPro" id="IPR041672">
    <property type="entry name" value="Bap31/Bap29_C"/>
</dbReference>
<evidence type="ECO:0000256" key="5">
    <source>
        <dbReference type="ARBA" id="ARBA00022824"/>
    </source>
</evidence>
<feature type="transmembrane region" description="Helical" evidence="11">
    <location>
        <begin position="44"/>
        <end position="64"/>
    </location>
</feature>
<feature type="domain" description="BAP29/BAP31 transmembrane" evidence="13">
    <location>
        <begin position="1"/>
        <end position="135"/>
    </location>
</feature>